<keyword evidence="8" id="KW-1185">Reference proteome</keyword>
<evidence type="ECO:0000256" key="2">
    <source>
        <dbReference type="ARBA" id="ARBA00022679"/>
    </source>
</evidence>
<dbReference type="STRING" id="710696.Intca_2694"/>
<reference evidence="7 8" key="1">
    <citation type="journal article" date="2010" name="Stand. Genomic Sci.">
        <title>Complete genome sequence of Intrasporangium calvum type strain (7 KIP).</title>
        <authorList>
            <person name="Del Rio T.G."/>
            <person name="Chertkov O."/>
            <person name="Yasawong M."/>
            <person name="Lucas S."/>
            <person name="Deshpande S."/>
            <person name="Cheng J.F."/>
            <person name="Detter C."/>
            <person name="Tapia R."/>
            <person name="Han C."/>
            <person name="Goodwin L."/>
            <person name="Pitluck S."/>
            <person name="Liolios K."/>
            <person name="Ivanova N."/>
            <person name="Mavromatis K."/>
            <person name="Pati A."/>
            <person name="Chen A."/>
            <person name="Palaniappan K."/>
            <person name="Land M."/>
            <person name="Hauser L."/>
            <person name="Chang Y.J."/>
            <person name="Jeffries C.D."/>
            <person name="Rohde M."/>
            <person name="Pukall R."/>
            <person name="Sikorski J."/>
            <person name="Goker M."/>
            <person name="Woyke T."/>
            <person name="Bristow J."/>
            <person name="Eisen J.A."/>
            <person name="Markowitz V."/>
            <person name="Hugenholtz P."/>
            <person name="Kyrpides N.C."/>
            <person name="Klenk H.P."/>
            <person name="Lapidus A."/>
        </authorList>
    </citation>
    <scope>NUCLEOTIDE SEQUENCE [LARGE SCALE GENOMIC DNA]</scope>
    <source>
        <strain evidence="8">ATCC 23552 / DSM 43043 / JCM 3097 / NBRC 12989 / 7 KIP</strain>
    </source>
</reference>
<keyword evidence="3" id="KW-0547">Nucleotide-binding</keyword>
<keyword evidence="5" id="KW-0067">ATP-binding</keyword>
<evidence type="ECO:0000313" key="8">
    <source>
        <dbReference type="Proteomes" id="UP000008914"/>
    </source>
</evidence>
<dbReference type="InterPro" id="IPR011611">
    <property type="entry name" value="PfkB_dom"/>
</dbReference>
<dbReference type="AlphaFoldDB" id="E6S921"/>
<keyword evidence="4" id="KW-0418">Kinase</keyword>
<keyword evidence="2" id="KW-0808">Transferase</keyword>
<evidence type="ECO:0000256" key="1">
    <source>
        <dbReference type="ARBA" id="ARBA00010688"/>
    </source>
</evidence>
<dbReference type="KEGG" id="ica:Intca_2694"/>
<dbReference type="GO" id="GO:0005524">
    <property type="term" value="F:ATP binding"/>
    <property type="evidence" value="ECO:0007669"/>
    <property type="project" value="UniProtKB-KW"/>
</dbReference>
<dbReference type="InterPro" id="IPR029056">
    <property type="entry name" value="Ribokinase-like"/>
</dbReference>
<evidence type="ECO:0000259" key="6">
    <source>
        <dbReference type="Pfam" id="PF00294"/>
    </source>
</evidence>
<evidence type="ECO:0000313" key="7">
    <source>
        <dbReference type="EMBL" id="ADU49196.1"/>
    </source>
</evidence>
<dbReference type="Gene3D" id="3.40.1190.20">
    <property type="match status" value="1"/>
</dbReference>
<evidence type="ECO:0000256" key="4">
    <source>
        <dbReference type="ARBA" id="ARBA00022777"/>
    </source>
</evidence>
<evidence type="ECO:0000256" key="3">
    <source>
        <dbReference type="ARBA" id="ARBA00022741"/>
    </source>
</evidence>
<dbReference type="SUPFAM" id="SSF53613">
    <property type="entry name" value="Ribokinase-like"/>
    <property type="match status" value="1"/>
</dbReference>
<comment type="similarity">
    <text evidence="1">Belongs to the carbohydrate kinase PfkB family.</text>
</comment>
<organism evidence="7 8">
    <name type="scientific">Intrasporangium calvum (strain ATCC 23552 / DSM 43043 / JCM 3097 / NBRC 12989 / NCIMB 10167 / NRRL B-3866 / 7 KIP)</name>
    <dbReference type="NCBI Taxonomy" id="710696"/>
    <lineage>
        <taxon>Bacteria</taxon>
        <taxon>Bacillati</taxon>
        <taxon>Actinomycetota</taxon>
        <taxon>Actinomycetes</taxon>
        <taxon>Micrococcales</taxon>
        <taxon>Intrasporangiaceae</taxon>
        <taxon>Intrasporangium</taxon>
    </lineage>
</organism>
<dbReference type="Proteomes" id="UP000008914">
    <property type="component" value="Chromosome"/>
</dbReference>
<dbReference type="InterPro" id="IPR002173">
    <property type="entry name" value="Carboh/pur_kinase_PfkB_CS"/>
</dbReference>
<proteinExistence type="inferred from homology"/>
<dbReference type="RefSeq" id="WP_013493510.1">
    <property type="nucleotide sequence ID" value="NC_014830.1"/>
</dbReference>
<gene>
    <name evidence="7" type="ordered locus">Intca_2694</name>
</gene>
<dbReference type="InterPro" id="IPR050306">
    <property type="entry name" value="PfkB_Carbo_kinase"/>
</dbReference>
<accession>E6S921</accession>
<dbReference type="PANTHER" id="PTHR43085">
    <property type="entry name" value="HEXOKINASE FAMILY MEMBER"/>
    <property type="match status" value="1"/>
</dbReference>
<dbReference type="PROSITE" id="PS00584">
    <property type="entry name" value="PFKB_KINASES_2"/>
    <property type="match status" value="1"/>
</dbReference>
<protein>
    <submittedName>
        <fullName evidence="7">PfkB domain protein</fullName>
    </submittedName>
</protein>
<dbReference type="Pfam" id="PF00294">
    <property type="entry name" value="PfkB"/>
    <property type="match status" value="1"/>
</dbReference>
<dbReference type="EMBL" id="CP002343">
    <property type="protein sequence ID" value="ADU49196.1"/>
    <property type="molecule type" value="Genomic_DNA"/>
</dbReference>
<dbReference type="OrthoDB" id="9795789at2"/>
<name>E6S921_INTC7</name>
<dbReference type="PANTHER" id="PTHR43085:SF1">
    <property type="entry name" value="PSEUDOURIDINE KINASE-RELATED"/>
    <property type="match status" value="1"/>
</dbReference>
<dbReference type="eggNOG" id="COG0524">
    <property type="taxonomic scope" value="Bacteria"/>
</dbReference>
<dbReference type="GO" id="GO:0016301">
    <property type="term" value="F:kinase activity"/>
    <property type="evidence" value="ECO:0007669"/>
    <property type="project" value="UniProtKB-KW"/>
</dbReference>
<feature type="domain" description="Carbohydrate kinase PfkB" evidence="6">
    <location>
        <begin position="15"/>
        <end position="311"/>
    </location>
</feature>
<evidence type="ECO:0000256" key="5">
    <source>
        <dbReference type="ARBA" id="ARBA00022840"/>
    </source>
</evidence>
<sequence>MPAPSSAAGPRARTLVIGEALIDAVTRATGAGEEHVGGSPANVAIGLAALEHPVSLATWIATDDHGNRIADHCRERKVDLTPGSQGAPFTSVAHATLDEQGAATYRFDLEWQLPAVPGLPDYGHVHTGSIAAVLEPGGSAVRDTLRVARSTATISYDPNARPTLMGDPVLARSLIEECVALADVVKVSDEDIAWLRPDESVEDVVADWCAQGAALVVVTRGGQGATATLSRTGETHTTSVPPVTVVDTVGAGDSFMAGLVSGLLDAGLAGGPEARNRLRRADIGDVVPALERAVATSRLTVAHPGAHAPTRTDLAGG</sequence>
<dbReference type="HOGENOM" id="CLU_027634_6_2_11"/>